<evidence type="ECO:0000313" key="1">
    <source>
        <dbReference type="EMBL" id="OCK88152.1"/>
    </source>
</evidence>
<organism evidence="1 2">
    <name type="scientific">Cenococcum geophilum 1.58</name>
    <dbReference type="NCBI Taxonomy" id="794803"/>
    <lineage>
        <taxon>Eukaryota</taxon>
        <taxon>Fungi</taxon>
        <taxon>Dikarya</taxon>
        <taxon>Ascomycota</taxon>
        <taxon>Pezizomycotina</taxon>
        <taxon>Dothideomycetes</taxon>
        <taxon>Pleosporomycetidae</taxon>
        <taxon>Gloniales</taxon>
        <taxon>Gloniaceae</taxon>
        <taxon>Cenococcum</taxon>
    </lineage>
</organism>
<sequence length="194" mass="22165">MFSIQRDIFKSLSSIKVSKFILQIFDTTIKILSSLVPMANLNLRDPAAVAAALEAINQRRTSHAMKDFRRRHLQHSIDGSRKCDQPTPTKIIAVVTLVTLSFVFLIRSVLEYIETLVTDEVMWVCVVLERFSGMEQAAARGREDRVGEVYEGRHVQIEATRRVEDRSTVHWAYDDLALLAASVIVVRYLWQFLA</sequence>
<dbReference type="Proteomes" id="UP000250078">
    <property type="component" value="Unassembled WGS sequence"/>
</dbReference>
<dbReference type="EMBL" id="KV748248">
    <property type="protein sequence ID" value="OCK88152.1"/>
    <property type="molecule type" value="Genomic_DNA"/>
</dbReference>
<keyword evidence="2" id="KW-1185">Reference proteome</keyword>
<proteinExistence type="predicted"/>
<protein>
    <submittedName>
        <fullName evidence="1">Uncharacterized protein</fullName>
    </submittedName>
</protein>
<evidence type="ECO:0000313" key="2">
    <source>
        <dbReference type="Proteomes" id="UP000250078"/>
    </source>
</evidence>
<reference evidence="1 2" key="1">
    <citation type="journal article" date="2016" name="Nat. Commun.">
        <title>Ectomycorrhizal ecology is imprinted in the genome of the dominant symbiotic fungus Cenococcum geophilum.</title>
        <authorList>
            <consortium name="DOE Joint Genome Institute"/>
            <person name="Peter M."/>
            <person name="Kohler A."/>
            <person name="Ohm R.A."/>
            <person name="Kuo A."/>
            <person name="Krutzmann J."/>
            <person name="Morin E."/>
            <person name="Arend M."/>
            <person name="Barry K.W."/>
            <person name="Binder M."/>
            <person name="Choi C."/>
            <person name="Clum A."/>
            <person name="Copeland A."/>
            <person name="Grisel N."/>
            <person name="Haridas S."/>
            <person name="Kipfer T."/>
            <person name="LaButti K."/>
            <person name="Lindquist E."/>
            <person name="Lipzen A."/>
            <person name="Maire R."/>
            <person name="Meier B."/>
            <person name="Mihaltcheva S."/>
            <person name="Molinier V."/>
            <person name="Murat C."/>
            <person name="Poggeler S."/>
            <person name="Quandt C.A."/>
            <person name="Sperisen C."/>
            <person name="Tritt A."/>
            <person name="Tisserant E."/>
            <person name="Crous P.W."/>
            <person name="Henrissat B."/>
            <person name="Nehls U."/>
            <person name="Egli S."/>
            <person name="Spatafora J.W."/>
            <person name="Grigoriev I.V."/>
            <person name="Martin F.M."/>
        </authorList>
    </citation>
    <scope>NUCLEOTIDE SEQUENCE [LARGE SCALE GENOMIC DNA]</scope>
    <source>
        <strain evidence="1 2">1.58</strain>
    </source>
</reference>
<gene>
    <name evidence="1" type="ORF">K441DRAFT_669570</name>
</gene>
<name>A0ACC8EPU2_9PEZI</name>
<accession>A0ACC8EPU2</accession>